<gene>
    <name evidence="2" type="ORF">FPV60_09475</name>
</gene>
<evidence type="ECO:0000313" key="3">
    <source>
        <dbReference type="Proteomes" id="UP000316981"/>
    </source>
</evidence>
<name>A0A558FA83_9GAMM</name>
<evidence type="ECO:0000313" key="2">
    <source>
        <dbReference type="EMBL" id="TVT82133.1"/>
    </source>
</evidence>
<protein>
    <submittedName>
        <fullName evidence="2">DUF2523 domain-containing protein</fullName>
    </submittedName>
</protein>
<dbReference type="EMBL" id="VMTP01000055">
    <property type="protein sequence ID" value="TVT82133.1"/>
    <property type="molecule type" value="Genomic_DNA"/>
</dbReference>
<proteinExistence type="predicted"/>
<dbReference type="InterPro" id="IPR019670">
    <property type="entry name" value="DUF2523"/>
</dbReference>
<keyword evidence="1" id="KW-1133">Transmembrane helix</keyword>
<dbReference type="Pfam" id="PF10734">
    <property type="entry name" value="DUF2523"/>
    <property type="match status" value="1"/>
</dbReference>
<keyword evidence="1" id="KW-0472">Membrane</keyword>
<dbReference type="AlphaFoldDB" id="A0A558FA83"/>
<organism evidence="2 3">
    <name type="scientific">Acinetobacter colistiniresistens</name>
    <dbReference type="NCBI Taxonomy" id="280145"/>
    <lineage>
        <taxon>Bacteria</taxon>
        <taxon>Pseudomonadati</taxon>
        <taxon>Pseudomonadota</taxon>
        <taxon>Gammaproteobacteria</taxon>
        <taxon>Moraxellales</taxon>
        <taxon>Moraxellaceae</taxon>
        <taxon>Acinetobacter</taxon>
    </lineage>
</organism>
<comment type="caution">
    <text evidence="2">The sequence shown here is derived from an EMBL/GenBank/DDBJ whole genome shotgun (WGS) entry which is preliminary data.</text>
</comment>
<sequence>MWGVLASLLTSLLGSAIGRMLTGAGLTLATYVGLSSVIGKLQAELSANLNSIPSEYLGLIGILKFDFYCSALFSAFTIAAASKAMKTFIKTK</sequence>
<feature type="transmembrane region" description="Helical" evidence="1">
    <location>
        <begin position="56"/>
        <end position="82"/>
    </location>
</feature>
<accession>A0A558FA83</accession>
<reference evidence="2 3" key="1">
    <citation type="submission" date="2019-07" db="EMBL/GenBank/DDBJ databases">
        <title>Draft Genome Sequence of the first blaOXA-58-Harboring Acinetobacter colistiniresistens clinical isolate from Brazil.</title>
        <authorList>
            <person name="Favaro L.S."/>
            <person name="Paula-Petroli S.B."/>
            <person name="Moura C.F."/>
            <person name="Tognim M.C.B."/>
            <person name="Venancio E.J."/>
            <person name="Yamada-Ogatta S.F."/>
            <person name="Carrara-Marroni F.E."/>
        </authorList>
    </citation>
    <scope>NUCLEOTIDE SEQUENCE [LARGE SCALE GENOMIC DNA]</scope>
    <source>
        <strain evidence="2 3">DL</strain>
    </source>
</reference>
<dbReference type="RefSeq" id="WP_004772173.1">
    <property type="nucleotide sequence ID" value="NZ_VMTP01000055.1"/>
</dbReference>
<dbReference type="Proteomes" id="UP000316981">
    <property type="component" value="Unassembled WGS sequence"/>
</dbReference>
<keyword evidence="1" id="KW-0812">Transmembrane</keyword>
<evidence type="ECO:0000256" key="1">
    <source>
        <dbReference type="SAM" id="Phobius"/>
    </source>
</evidence>